<evidence type="ECO:0000313" key="1">
    <source>
        <dbReference type="EMBL" id="KAH9293751.1"/>
    </source>
</evidence>
<feature type="non-terminal residue" evidence="1">
    <location>
        <position position="72"/>
    </location>
</feature>
<keyword evidence="2" id="KW-1185">Reference proteome</keyword>
<gene>
    <name evidence="1" type="ORF">KI387_041046</name>
</gene>
<organism evidence="1 2">
    <name type="scientific">Taxus chinensis</name>
    <name type="common">Chinese yew</name>
    <name type="synonym">Taxus wallichiana var. chinensis</name>
    <dbReference type="NCBI Taxonomy" id="29808"/>
    <lineage>
        <taxon>Eukaryota</taxon>
        <taxon>Viridiplantae</taxon>
        <taxon>Streptophyta</taxon>
        <taxon>Embryophyta</taxon>
        <taxon>Tracheophyta</taxon>
        <taxon>Spermatophyta</taxon>
        <taxon>Pinopsida</taxon>
        <taxon>Pinidae</taxon>
        <taxon>Conifers II</taxon>
        <taxon>Cupressales</taxon>
        <taxon>Taxaceae</taxon>
        <taxon>Taxus</taxon>
    </lineage>
</organism>
<name>A0AA38C2V4_TAXCH</name>
<proteinExistence type="predicted"/>
<protein>
    <submittedName>
        <fullName evidence="1">Uncharacterized protein</fullName>
    </submittedName>
</protein>
<evidence type="ECO:0000313" key="2">
    <source>
        <dbReference type="Proteomes" id="UP000824469"/>
    </source>
</evidence>
<sequence>MVQGRIDGAVRPFTMNSISKLVALQSDIEKFGPSLEDVEACIRVLNKGLLQSRTEKEVVAKTDGKLLNYMFD</sequence>
<dbReference type="AlphaFoldDB" id="A0AA38C2V4"/>
<dbReference type="EMBL" id="JAHRHJ020000761">
    <property type="protein sequence ID" value="KAH9293751.1"/>
    <property type="molecule type" value="Genomic_DNA"/>
</dbReference>
<dbReference type="Proteomes" id="UP000824469">
    <property type="component" value="Unassembled WGS sequence"/>
</dbReference>
<comment type="caution">
    <text evidence="1">The sequence shown here is derived from an EMBL/GenBank/DDBJ whole genome shotgun (WGS) entry which is preliminary data.</text>
</comment>
<accession>A0AA38C2V4</accession>
<reference evidence="1 2" key="1">
    <citation type="journal article" date="2021" name="Nat. Plants">
        <title>The Taxus genome provides insights into paclitaxel biosynthesis.</title>
        <authorList>
            <person name="Xiong X."/>
            <person name="Gou J."/>
            <person name="Liao Q."/>
            <person name="Li Y."/>
            <person name="Zhou Q."/>
            <person name="Bi G."/>
            <person name="Li C."/>
            <person name="Du R."/>
            <person name="Wang X."/>
            <person name="Sun T."/>
            <person name="Guo L."/>
            <person name="Liang H."/>
            <person name="Lu P."/>
            <person name="Wu Y."/>
            <person name="Zhang Z."/>
            <person name="Ro D.K."/>
            <person name="Shang Y."/>
            <person name="Huang S."/>
            <person name="Yan J."/>
        </authorList>
    </citation>
    <scope>NUCLEOTIDE SEQUENCE [LARGE SCALE GENOMIC DNA]</scope>
    <source>
        <strain evidence="1">Ta-2019</strain>
    </source>
</reference>